<dbReference type="AlphaFoldDB" id="A0A6I2TWJ2"/>
<feature type="signal peptide" evidence="1">
    <location>
        <begin position="1"/>
        <end position="19"/>
    </location>
</feature>
<comment type="caution">
    <text evidence="2">The sequence shown here is derived from an EMBL/GenBank/DDBJ whole genome shotgun (WGS) entry which is preliminary data.</text>
</comment>
<feature type="chain" id="PRO_5026244476" evidence="1">
    <location>
        <begin position="20"/>
        <end position="119"/>
    </location>
</feature>
<dbReference type="EMBL" id="VUNF01000004">
    <property type="protein sequence ID" value="MST76867.1"/>
    <property type="molecule type" value="Genomic_DNA"/>
</dbReference>
<keyword evidence="1" id="KW-0732">Signal</keyword>
<protein>
    <submittedName>
        <fullName evidence="2">Uncharacterized protein</fullName>
    </submittedName>
</protein>
<sequence length="119" mass="13228">MKVKKINVKRMLAILAIVAAIHSKGFTYNIQENALQTEGYAVALSATQDSFDSEGLLNVVEYAIKHNIQCIGGWLDKKTGNFYFDATVIVKNKIEAIALGRANKQIGIFNLNTQQEIRL</sequence>
<evidence type="ECO:0000256" key="1">
    <source>
        <dbReference type="SAM" id="SignalP"/>
    </source>
</evidence>
<gene>
    <name evidence="2" type="ORF">FYJ72_04005</name>
</gene>
<organism evidence="2 3">
    <name type="scientific">Segatella copri</name>
    <dbReference type="NCBI Taxonomy" id="165179"/>
    <lineage>
        <taxon>Bacteria</taxon>
        <taxon>Pseudomonadati</taxon>
        <taxon>Bacteroidota</taxon>
        <taxon>Bacteroidia</taxon>
        <taxon>Bacteroidales</taxon>
        <taxon>Prevotellaceae</taxon>
        <taxon>Segatella</taxon>
    </lineage>
</organism>
<dbReference type="Proteomes" id="UP000450161">
    <property type="component" value="Unassembled WGS sequence"/>
</dbReference>
<accession>A0A6I2TWJ2</accession>
<proteinExistence type="predicted"/>
<dbReference type="RefSeq" id="WP_154480489.1">
    <property type="nucleotide sequence ID" value="NZ_VUNF01000004.1"/>
</dbReference>
<evidence type="ECO:0000313" key="2">
    <source>
        <dbReference type="EMBL" id="MST76867.1"/>
    </source>
</evidence>
<reference evidence="2 3" key="1">
    <citation type="submission" date="2019-08" db="EMBL/GenBank/DDBJ databases">
        <title>In-depth cultivation of the pig gut microbiome towards novel bacterial diversity and tailored functional studies.</title>
        <authorList>
            <person name="Wylensek D."/>
            <person name="Hitch T.C.A."/>
            <person name="Clavel T."/>
        </authorList>
    </citation>
    <scope>NUCLEOTIDE SEQUENCE [LARGE SCALE GENOMIC DNA]</scope>
    <source>
        <strain evidence="2 3">LKV-178-WT-2C</strain>
    </source>
</reference>
<evidence type="ECO:0000313" key="3">
    <source>
        <dbReference type="Proteomes" id="UP000450161"/>
    </source>
</evidence>
<name>A0A6I2TWJ2_9BACT</name>